<keyword evidence="2" id="KW-1185">Reference proteome</keyword>
<accession>A0A2Z2N8J6</accession>
<dbReference type="InterPro" id="IPR014729">
    <property type="entry name" value="Rossmann-like_a/b/a_fold"/>
</dbReference>
<organism evidence="1 2">
    <name type="scientific">Thermococcus radiotolerans</name>
    <dbReference type="NCBI Taxonomy" id="187880"/>
    <lineage>
        <taxon>Archaea</taxon>
        <taxon>Methanobacteriati</taxon>
        <taxon>Methanobacteriota</taxon>
        <taxon>Thermococci</taxon>
        <taxon>Thermococcales</taxon>
        <taxon>Thermococcaceae</taxon>
        <taxon>Thermococcus</taxon>
    </lineage>
</organism>
<dbReference type="SUPFAM" id="SSF52402">
    <property type="entry name" value="Adenine nucleotide alpha hydrolases-like"/>
    <property type="match status" value="1"/>
</dbReference>
<dbReference type="InterPro" id="IPR052188">
    <property type="entry name" value="Ni-pincer_cofactor_biosynth"/>
</dbReference>
<dbReference type="InterPro" id="IPR018317">
    <property type="entry name" value="QueC"/>
</dbReference>
<proteinExistence type="predicted"/>
<dbReference type="InterPro" id="IPR012122">
    <property type="entry name" value="ATPase_PP-loop_MJ1016"/>
</dbReference>
<dbReference type="Gene3D" id="3.40.50.620">
    <property type="entry name" value="HUPs"/>
    <property type="match status" value="1"/>
</dbReference>
<dbReference type="PANTHER" id="PTHR43169">
    <property type="entry name" value="EXSB FAMILY PROTEIN"/>
    <property type="match status" value="1"/>
</dbReference>
<dbReference type="KEGG" id="trl:A3L10_02555"/>
<dbReference type="PIRSF" id="PIRSF036670">
    <property type="entry name" value="ATPase_UCP036670"/>
    <property type="match status" value="1"/>
</dbReference>
<dbReference type="OrthoDB" id="61764at2157"/>
<dbReference type="EMBL" id="CP015106">
    <property type="protein sequence ID" value="ASJ14066.1"/>
    <property type="molecule type" value="Genomic_DNA"/>
</dbReference>
<sequence length="271" mass="31094">MITEAVREVREFSRRAGIDKKRILVLFSGGKDSSLTLYLLRKAGLNVSALTFFHRWSWEEPLRWAMGFTQELGVEHYLVDITDGLLREVTGRKGPVCINCKKVMLWNAKWFALNNGFDVLAKGDNANDKVIGALLDQCEGDIRLCGLPRMGIPFFRPLIKYTAEEIEALAEEAGIRPYRMYEHSRRRQWREGCPLQYIDREEIVTPALMDLTYQVNVEVSGLARKRRIRMSVRVPSFEVMCWGCDGEILREVREIISKFGGNEGEASARKT</sequence>
<gene>
    <name evidence="1" type="ORF">A3L10_02555</name>
</gene>
<dbReference type="Proteomes" id="UP000250085">
    <property type="component" value="Chromosome"/>
</dbReference>
<dbReference type="PANTHER" id="PTHR43169:SF4">
    <property type="entry name" value="ATPASE, PP-LOOP SUPERFAMILY-RELATED"/>
    <property type="match status" value="1"/>
</dbReference>
<evidence type="ECO:0000313" key="1">
    <source>
        <dbReference type="EMBL" id="ASJ14066.1"/>
    </source>
</evidence>
<dbReference type="Pfam" id="PF06508">
    <property type="entry name" value="QueC"/>
    <property type="match status" value="1"/>
</dbReference>
<dbReference type="GeneID" id="33327693"/>
<evidence type="ECO:0000313" key="2">
    <source>
        <dbReference type="Proteomes" id="UP000250085"/>
    </source>
</evidence>
<name>A0A2Z2N8J6_9EURY</name>
<dbReference type="RefSeq" id="WP_088866262.1">
    <property type="nucleotide sequence ID" value="NZ_CP015106.1"/>
</dbReference>
<dbReference type="AlphaFoldDB" id="A0A2Z2N8J6"/>
<reference evidence="1 2" key="1">
    <citation type="submission" date="2016-04" db="EMBL/GenBank/DDBJ databases">
        <title>Complete genome sequence of Thermococcus radiotolerans type strain EJ2.</title>
        <authorList>
            <person name="Oger P.M."/>
        </authorList>
    </citation>
    <scope>NUCLEOTIDE SEQUENCE [LARGE SCALE GENOMIC DNA]</scope>
    <source>
        <strain evidence="1 2">EJ2</strain>
    </source>
</reference>
<protein>
    <submittedName>
        <fullName evidence="1">ATP pyrophosphatase</fullName>
    </submittedName>
</protein>